<evidence type="ECO:0000259" key="2">
    <source>
        <dbReference type="Pfam" id="PF11738"/>
    </source>
</evidence>
<dbReference type="Gene3D" id="3.30.565.40">
    <property type="entry name" value="Fervidobacterium nodosum Rt17-B1 like"/>
    <property type="match status" value="1"/>
</dbReference>
<organism evidence="3 4">
    <name type="scientific">Succiniclasticum ruminis</name>
    <dbReference type="NCBI Taxonomy" id="40841"/>
    <lineage>
        <taxon>Bacteria</taxon>
        <taxon>Bacillati</taxon>
        <taxon>Bacillota</taxon>
        <taxon>Negativicutes</taxon>
        <taxon>Acidaminococcales</taxon>
        <taxon>Acidaminococcaceae</taxon>
        <taxon>Succiniclasticum</taxon>
    </lineage>
</organism>
<name>A0A1G6L532_9FIRM</name>
<dbReference type="Proteomes" id="UP000198943">
    <property type="component" value="Unassembled WGS sequence"/>
</dbReference>
<dbReference type="EMBL" id="FMYW01000006">
    <property type="protein sequence ID" value="SDC38238.1"/>
    <property type="molecule type" value="Genomic_DNA"/>
</dbReference>
<evidence type="ECO:0000256" key="1">
    <source>
        <dbReference type="SAM" id="SignalP"/>
    </source>
</evidence>
<evidence type="ECO:0000313" key="4">
    <source>
        <dbReference type="Proteomes" id="UP000198943"/>
    </source>
</evidence>
<proteinExistence type="predicted"/>
<feature type="chain" id="PRO_5011534406" description="DUF3298 domain-containing protein" evidence="1">
    <location>
        <begin position="21"/>
        <end position="444"/>
    </location>
</feature>
<reference evidence="4" key="1">
    <citation type="submission" date="2016-10" db="EMBL/GenBank/DDBJ databases">
        <authorList>
            <person name="Varghese N."/>
            <person name="Submissions S."/>
        </authorList>
    </citation>
    <scope>NUCLEOTIDE SEQUENCE [LARGE SCALE GENOMIC DNA]</scope>
    <source>
        <strain evidence="4">DSM 11005</strain>
    </source>
</reference>
<dbReference type="InterPro" id="IPR037126">
    <property type="entry name" value="PdaC/RsiV-like_sf"/>
</dbReference>
<sequence>MQKVKMLSIALAAAFTFAVAPVCDTGVMPDISNLGWSRSAFAEGNGVDYQIDLHYIPLMMRTEHYDVSDEKGDLLHSRWTGIRVTGPVPFEPNINKALDAYTAKAEKQFAASSKKMVSDAKSDHSERAKYGATFFPAFEDNSDIYVRRADSLVVSLLEFGSSYMGGAHGMYGFTGKTFDTYTGKEMQLTDVFTSQTAMTDAIKQQLMFDYPKASFQGSNGASMRNMVDQLAKEGHLFWTMDPRGVTFYFNPYILGSYAEGVFTTTLLYSERPQIFKHSEYTKAIEWRGPKGYCMEIPSYLPVRLSDSPRGDRLSVMNDPEELLIDYCGEQLKDKFNAKNIRTTLVSMPEGERYLYVDYQKEDWKHAVRVYVLGNEPVFVGEYAMSRFVSDMVGKNGSDWYVMTNPQEFYMTAMPDSGYAPWTKLTCRVGANGAPEVYEVKGGKG</sequence>
<protein>
    <recommendedName>
        <fullName evidence="2">DUF3298 domain-containing protein</fullName>
    </recommendedName>
</protein>
<accession>A0A1G6L532</accession>
<keyword evidence="1" id="KW-0732">Signal</keyword>
<dbReference type="Gene3D" id="3.90.640.20">
    <property type="entry name" value="Heat-shock cognate protein, ATPase"/>
    <property type="match status" value="1"/>
</dbReference>
<keyword evidence="4" id="KW-1185">Reference proteome</keyword>
<dbReference type="OrthoDB" id="5637at2"/>
<dbReference type="RefSeq" id="WP_093730142.1">
    <property type="nucleotide sequence ID" value="NZ_FMYW01000006.1"/>
</dbReference>
<dbReference type="AlphaFoldDB" id="A0A1G6L532"/>
<evidence type="ECO:0000313" key="3">
    <source>
        <dbReference type="EMBL" id="SDC38238.1"/>
    </source>
</evidence>
<dbReference type="InterPro" id="IPR021729">
    <property type="entry name" value="DUF3298"/>
</dbReference>
<feature type="domain" description="DUF3298" evidence="2">
    <location>
        <begin position="190"/>
        <end position="268"/>
    </location>
</feature>
<feature type="signal peptide" evidence="1">
    <location>
        <begin position="1"/>
        <end position="20"/>
    </location>
</feature>
<dbReference type="Pfam" id="PF11738">
    <property type="entry name" value="DUF3298"/>
    <property type="match status" value="1"/>
</dbReference>
<gene>
    <name evidence="3" type="ORF">SAMN04487864_10660</name>
</gene>